<reference evidence="2" key="1">
    <citation type="submission" date="2018-01" db="EMBL/GenBank/DDBJ databases">
        <title>Draft Genome Sequence of the Radioresistant Bacterium Deinococcus aerius TR0125, Isolated from the Higher Atmosphere above Japan.</title>
        <authorList>
            <person name="Satoh K."/>
            <person name="Arai H."/>
            <person name="Sanzen T."/>
            <person name="Kawaguchi Y."/>
            <person name="Hayashi H."/>
            <person name="Yokobori S."/>
            <person name="Yamagishi A."/>
            <person name="Oono Y."/>
            <person name="Narumi I."/>
        </authorList>
    </citation>
    <scope>NUCLEOTIDE SEQUENCE [LARGE SCALE GENOMIC DNA]</scope>
    <source>
        <strain evidence="2">TR0125</strain>
    </source>
</reference>
<name>A0A2I9CX18_9DEIO</name>
<dbReference type="EMBL" id="BFAG01000009">
    <property type="protein sequence ID" value="GBF06572.1"/>
    <property type="molecule type" value="Genomic_DNA"/>
</dbReference>
<keyword evidence="2" id="KW-1185">Reference proteome</keyword>
<dbReference type="AlphaFoldDB" id="A0A2I9CX18"/>
<organism evidence="1 2">
    <name type="scientific">Deinococcus aerius</name>
    <dbReference type="NCBI Taxonomy" id="200253"/>
    <lineage>
        <taxon>Bacteria</taxon>
        <taxon>Thermotogati</taxon>
        <taxon>Deinococcota</taxon>
        <taxon>Deinococci</taxon>
        <taxon>Deinococcales</taxon>
        <taxon>Deinococcaceae</taxon>
        <taxon>Deinococcus</taxon>
    </lineage>
</organism>
<sequence>MMLGAVGLSAVLASCGGVAIDDSQGPRSQYQLATDARDTNTGKVIPKGTYVICDNKSTDVELDVNWLVGTSKINLLAFGEYYGEGRYLDTYQVDPSTGGSGTLVFTIEKGVAPQNLNVVKPQAIIVTPITNVNVKGYTRLGAQAVNAQGVAGTIQQSDYVFPVVDCL</sequence>
<evidence type="ECO:0000313" key="1">
    <source>
        <dbReference type="EMBL" id="GBF06572.1"/>
    </source>
</evidence>
<protein>
    <submittedName>
        <fullName evidence="1">Uncharacterized protein</fullName>
    </submittedName>
</protein>
<comment type="caution">
    <text evidence="1">The sequence shown here is derived from an EMBL/GenBank/DDBJ whole genome shotgun (WGS) entry which is preliminary data.</text>
</comment>
<evidence type="ECO:0000313" key="2">
    <source>
        <dbReference type="Proteomes" id="UP000236569"/>
    </source>
</evidence>
<accession>A0A2I9CX18</accession>
<gene>
    <name evidence="1" type="ORF">DAERI_090158</name>
</gene>
<dbReference type="Proteomes" id="UP000236569">
    <property type="component" value="Unassembled WGS sequence"/>
</dbReference>
<proteinExistence type="predicted"/>